<reference evidence="1 2" key="1">
    <citation type="journal article" date="2016" name="Nat. Commun.">
        <title>Extremotolerant tardigrade genome and improved radiotolerance of human cultured cells by tardigrade-unique protein.</title>
        <authorList>
            <person name="Hashimoto T."/>
            <person name="Horikawa D.D."/>
            <person name="Saito Y."/>
            <person name="Kuwahara H."/>
            <person name="Kozuka-Hata H."/>
            <person name="Shin-I T."/>
            <person name="Minakuchi Y."/>
            <person name="Ohishi K."/>
            <person name="Motoyama A."/>
            <person name="Aizu T."/>
            <person name="Enomoto A."/>
            <person name="Kondo K."/>
            <person name="Tanaka S."/>
            <person name="Hara Y."/>
            <person name="Koshikawa S."/>
            <person name="Sagara H."/>
            <person name="Miura T."/>
            <person name="Yokobori S."/>
            <person name="Miyagawa K."/>
            <person name="Suzuki Y."/>
            <person name="Kubo T."/>
            <person name="Oyama M."/>
            <person name="Kohara Y."/>
            <person name="Fujiyama A."/>
            <person name="Arakawa K."/>
            <person name="Katayama T."/>
            <person name="Toyoda A."/>
            <person name="Kunieda T."/>
        </authorList>
    </citation>
    <scope>NUCLEOTIDE SEQUENCE [LARGE SCALE GENOMIC DNA]</scope>
    <source>
        <strain evidence="1 2">YOKOZUNA-1</strain>
    </source>
</reference>
<comment type="caution">
    <text evidence="1">The sequence shown here is derived from an EMBL/GenBank/DDBJ whole genome shotgun (WGS) entry which is preliminary data.</text>
</comment>
<gene>
    <name evidence="1" type="primary">RvY_18911-1</name>
    <name evidence="1" type="synonym">RvY_18911.1</name>
    <name evidence="1" type="ORF">RvY_18911</name>
</gene>
<evidence type="ECO:0000313" key="2">
    <source>
        <dbReference type="Proteomes" id="UP000186922"/>
    </source>
</evidence>
<proteinExistence type="predicted"/>
<keyword evidence="2" id="KW-1185">Reference proteome</keyword>
<protein>
    <submittedName>
        <fullName evidence="1">Uncharacterized protein</fullName>
    </submittedName>
</protein>
<dbReference type="Proteomes" id="UP000186922">
    <property type="component" value="Unassembled WGS sequence"/>
</dbReference>
<evidence type="ECO:0000313" key="1">
    <source>
        <dbReference type="EMBL" id="GAV09357.1"/>
    </source>
</evidence>
<sequence length="152" mass="17429">MRNANLPSESTFGSGSRWNPRRVFGKKRKCKDERSNFECYILLSLVSSRHPLSQKFVPVTSTISDNVMYVTWSCLLNGEPRTELVVVVITCGATWNRKVSGSRGRRYAMFATEHFMEDDSSDISVLSFLLFLVRLFKGYVGKSSRNRMIEQQ</sequence>
<name>A0A1D1W7I2_RAMVA</name>
<accession>A0A1D1W7I2</accession>
<organism evidence="1 2">
    <name type="scientific">Ramazzottius varieornatus</name>
    <name type="common">Water bear</name>
    <name type="synonym">Tardigrade</name>
    <dbReference type="NCBI Taxonomy" id="947166"/>
    <lineage>
        <taxon>Eukaryota</taxon>
        <taxon>Metazoa</taxon>
        <taxon>Ecdysozoa</taxon>
        <taxon>Tardigrada</taxon>
        <taxon>Eutardigrada</taxon>
        <taxon>Parachela</taxon>
        <taxon>Hypsibioidea</taxon>
        <taxon>Ramazzottiidae</taxon>
        <taxon>Ramazzottius</taxon>
    </lineage>
</organism>
<dbReference type="AlphaFoldDB" id="A0A1D1W7I2"/>
<dbReference type="EMBL" id="BDGG01000022">
    <property type="protein sequence ID" value="GAV09357.1"/>
    <property type="molecule type" value="Genomic_DNA"/>
</dbReference>